<dbReference type="GO" id="GO:0008168">
    <property type="term" value="F:methyltransferase activity"/>
    <property type="evidence" value="ECO:0007669"/>
    <property type="project" value="UniProtKB-KW"/>
</dbReference>
<dbReference type="Pfam" id="PF06253">
    <property type="entry name" value="MTTB"/>
    <property type="match status" value="1"/>
</dbReference>
<gene>
    <name evidence="4" type="ORF">LCGC14_2754960</name>
</gene>
<name>A0A0F8ZMP6_9ZZZZ</name>
<dbReference type="EMBL" id="LAZR01050479">
    <property type="protein sequence ID" value="KKK87265.1"/>
    <property type="molecule type" value="Genomic_DNA"/>
</dbReference>
<evidence type="ECO:0000256" key="1">
    <source>
        <dbReference type="ARBA" id="ARBA00007137"/>
    </source>
</evidence>
<dbReference type="GO" id="GO:0032259">
    <property type="term" value="P:methylation"/>
    <property type="evidence" value="ECO:0007669"/>
    <property type="project" value="UniProtKB-KW"/>
</dbReference>
<dbReference type="InterPro" id="IPR038601">
    <property type="entry name" value="MttB-like_sf"/>
</dbReference>
<feature type="non-terminal residue" evidence="4">
    <location>
        <position position="77"/>
    </location>
</feature>
<reference evidence="4" key="1">
    <citation type="journal article" date="2015" name="Nature">
        <title>Complex archaea that bridge the gap between prokaryotes and eukaryotes.</title>
        <authorList>
            <person name="Spang A."/>
            <person name="Saw J.H."/>
            <person name="Jorgensen S.L."/>
            <person name="Zaremba-Niedzwiedzka K."/>
            <person name="Martijn J."/>
            <person name="Lind A.E."/>
            <person name="van Eijk R."/>
            <person name="Schleper C."/>
            <person name="Guy L."/>
            <person name="Ettema T.J."/>
        </authorList>
    </citation>
    <scope>NUCLEOTIDE SEQUENCE</scope>
</reference>
<organism evidence="4">
    <name type="scientific">marine sediment metagenome</name>
    <dbReference type="NCBI Taxonomy" id="412755"/>
    <lineage>
        <taxon>unclassified sequences</taxon>
        <taxon>metagenomes</taxon>
        <taxon>ecological metagenomes</taxon>
    </lineage>
</organism>
<evidence type="ECO:0000313" key="4">
    <source>
        <dbReference type="EMBL" id="KKK87265.1"/>
    </source>
</evidence>
<evidence type="ECO:0000256" key="2">
    <source>
        <dbReference type="ARBA" id="ARBA00022603"/>
    </source>
</evidence>
<keyword evidence="2" id="KW-0489">Methyltransferase</keyword>
<keyword evidence="3" id="KW-0808">Transferase</keyword>
<proteinExistence type="inferred from homology"/>
<dbReference type="GO" id="GO:0015948">
    <property type="term" value="P:methanogenesis"/>
    <property type="evidence" value="ECO:0007669"/>
    <property type="project" value="InterPro"/>
</dbReference>
<dbReference type="Gene3D" id="3.20.20.480">
    <property type="entry name" value="Trimethylamine methyltransferase-like"/>
    <property type="match status" value="1"/>
</dbReference>
<evidence type="ECO:0000256" key="3">
    <source>
        <dbReference type="ARBA" id="ARBA00022679"/>
    </source>
</evidence>
<evidence type="ECO:0008006" key="5">
    <source>
        <dbReference type="Google" id="ProtNLM"/>
    </source>
</evidence>
<protein>
    <recommendedName>
        <fullName evidence="5">Trimethylamine methyltransferase</fullName>
    </recommendedName>
</protein>
<accession>A0A0F8ZMP6</accession>
<comment type="caution">
    <text evidence="4">The sequence shown here is derived from an EMBL/GenBank/DDBJ whole genome shotgun (WGS) entry which is preliminary data.</text>
</comment>
<comment type="similarity">
    <text evidence="1">Belongs to the trimethylamine methyltransferase family.</text>
</comment>
<dbReference type="InterPro" id="IPR010426">
    <property type="entry name" value="MTTB_MeTrfase"/>
</dbReference>
<sequence>MRVNYRSNITPQYRVLSDDQIEEILSASMEILERIGVRIEDDEAVRILKEGGAFCVDGKMVKIPSFMIKRALSTAPG</sequence>
<dbReference type="AlphaFoldDB" id="A0A0F8ZMP6"/>